<proteinExistence type="predicted"/>
<dbReference type="EMBL" id="JADGIZ020000008">
    <property type="protein sequence ID" value="KAL2917912.1"/>
    <property type="molecule type" value="Genomic_DNA"/>
</dbReference>
<reference evidence="1 2" key="1">
    <citation type="submission" date="2023-09" db="EMBL/GenBank/DDBJ databases">
        <title>Pangenome analysis of Batrachochytrium dendrobatidis and related Chytrids.</title>
        <authorList>
            <person name="Yacoub M.N."/>
            <person name="Stajich J.E."/>
            <person name="James T.Y."/>
        </authorList>
    </citation>
    <scope>NUCLEOTIDE SEQUENCE [LARGE SCALE GENOMIC DNA]</scope>
    <source>
        <strain evidence="1 2">JEL0888</strain>
    </source>
</reference>
<accession>A0ABR4NEH1</accession>
<gene>
    <name evidence="1" type="ORF">HK105_202325</name>
</gene>
<keyword evidence="2" id="KW-1185">Reference proteome</keyword>
<protein>
    <submittedName>
        <fullName evidence="1">Uncharacterized protein</fullName>
    </submittedName>
</protein>
<evidence type="ECO:0000313" key="1">
    <source>
        <dbReference type="EMBL" id="KAL2917912.1"/>
    </source>
</evidence>
<name>A0ABR4NEH1_9FUNG</name>
<comment type="caution">
    <text evidence="1">The sequence shown here is derived from an EMBL/GenBank/DDBJ whole genome shotgun (WGS) entry which is preliminary data.</text>
</comment>
<organism evidence="1 2">
    <name type="scientific">Polyrhizophydium stewartii</name>
    <dbReference type="NCBI Taxonomy" id="2732419"/>
    <lineage>
        <taxon>Eukaryota</taxon>
        <taxon>Fungi</taxon>
        <taxon>Fungi incertae sedis</taxon>
        <taxon>Chytridiomycota</taxon>
        <taxon>Chytridiomycota incertae sedis</taxon>
        <taxon>Chytridiomycetes</taxon>
        <taxon>Rhizophydiales</taxon>
        <taxon>Rhizophydiales incertae sedis</taxon>
        <taxon>Polyrhizophydium</taxon>
    </lineage>
</organism>
<dbReference type="Proteomes" id="UP001527925">
    <property type="component" value="Unassembled WGS sequence"/>
</dbReference>
<sequence length="87" mass="9789">MPAPTSQLLGNKGPIHTFYKEHLKDRLEPLRAGLADHAGLSEMISPITTMLPTNLRNLSRAVLEPRIKGLVQFEVDVAENKIPYELW</sequence>
<evidence type="ECO:0000313" key="2">
    <source>
        <dbReference type="Proteomes" id="UP001527925"/>
    </source>
</evidence>